<comment type="caution">
    <text evidence="2">The sequence shown here is derived from an EMBL/GenBank/DDBJ whole genome shotgun (WGS) entry which is preliminary data.</text>
</comment>
<keyword evidence="3" id="KW-1185">Reference proteome</keyword>
<organism evidence="2 3">
    <name type="scientific">Cupriavidus lacunae</name>
    <dbReference type="NCBI Taxonomy" id="2666307"/>
    <lineage>
        <taxon>Bacteria</taxon>
        <taxon>Pseudomonadati</taxon>
        <taxon>Pseudomonadota</taxon>
        <taxon>Betaproteobacteria</taxon>
        <taxon>Burkholderiales</taxon>
        <taxon>Burkholderiaceae</taxon>
        <taxon>Cupriavidus</taxon>
    </lineage>
</organism>
<name>A0A370P210_9BURK</name>
<sequence length="62" mass="6478">MAQETAWEKAASADGTTASERALAGLTRKAFLSLWSYPNVLTDEGRANGGHRRSGSGAAARV</sequence>
<dbReference type="EMBL" id="QKWJ01000002">
    <property type="protein sequence ID" value="RDK11894.1"/>
    <property type="molecule type" value="Genomic_DNA"/>
</dbReference>
<proteinExistence type="predicted"/>
<evidence type="ECO:0000313" key="3">
    <source>
        <dbReference type="Proteomes" id="UP000255165"/>
    </source>
</evidence>
<evidence type="ECO:0000256" key="1">
    <source>
        <dbReference type="SAM" id="MobiDB-lite"/>
    </source>
</evidence>
<evidence type="ECO:0000313" key="2">
    <source>
        <dbReference type="EMBL" id="RDK11894.1"/>
    </source>
</evidence>
<dbReference type="Proteomes" id="UP000255165">
    <property type="component" value="Unassembled WGS sequence"/>
</dbReference>
<accession>A0A370P210</accession>
<dbReference type="AlphaFoldDB" id="A0A370P210"/>
<feature type="region of interest" description="Disordered" evidence="1">
    <location>
        <begin position="42"/>
        <end position="62"/>
    </location>
</feature>
<gene>
    <name evidence="2" type="ORF">DN412_03090</name>
</gene>
<protein>
    <submittedName>
        <fullName evidence="2">Uncharacterized protein</fullName>
    </submittedName>
</protein>
<reference evidence="2 3" key="1">
    <citation type="submission" date="2018-06" db="EMBL/GenBank/DDBJ databases">
        <authorList>
            <person name="Feng T."/>
            <person name="Jeon C.O."/>
        </authorList>
    </citation>
    <scope>NUCLEOTIDE SEQUENCE [LARGE SCALE GENOMIC DNA]</scope>
    <source>
        <strain evidence="2 3">S23</strain>
    </source>
</reference>